<keyword evidence="2" id="KW-1185">Reference proteome</keyword>
<protein>
    <submittedName>
        <fullName evidence="1">Uncharacterized protein</fullName>
    </submittedName>
</protein>
<accession>A0ABZ3IJP5</accession>
<dbReference type="Proteomes" id="UP000216752">
    <property type="component" value="Chromosome"/>
</dbReference>
<gene>
    <name evidence="1" type="ORF">SPSIL_017180</name>
</gene>
<evidence type="ECO:0000313" key="2">
    <source>
        <dbReference type="Proteomes" id="UP000216752"/>
    </source>
</evidence>
<dbReference type="EMBL" id="CP155573">
    <property type="protein sequence ID" value="XFO65578.1"/>
    <property type="molecule type" value="Genomic_DNA"/>
</dbReference>
<organism evidence="1 2">
    <name type="scientific">Sporomusa silvacetica DSM 10669</name>
    <dbReference type="NCBI Taxonomy" id="1123289"/>
    <lineage>
        <taxon>Bacteria</taxon>
        <taxon>Bacillati</taxon>
        <taxon>Bacillota</taxon>
        <taxon>Negativicutes</taxon>
        <taxon>Selenomonadales</taxon>
        <taxon>Sporomusaceae</taxon>
        <taxon>Sporomusa</taxon>
    </lineage>
</organism>
<name>A0ABZ3IJP5_9FIRM</name>
<sequence length="143" mass="16649">MNYADFKKAIVDSEPEDWLHHILDDGTEFYVLKSNLSVSLVGTPVSFDIHTYNPDWVLDQYPDSQAYEQTYYLKFNDTPIEEFTIVWIDGCRASLPIPKCNCDNSMYLEQDDYRIGRIISSNVEEYDNYLAKCKITYSCPPIC</sequence>
<dbReference type="RefSeq" id="WP_094604956.1">
    <property type="nucleotide sequence ID" value="NZ_CP155573.1"/>
</dbReference>
<proteinExistence type="predicted"/>
<evidence type="ECO:0000313" key="1">
    <source>
        <dbReference type="EMBL" id="XFO65578.1"/>
    </source>
</evidence>
<reference evidence="1" key="1">
    <citation type="submission" date="2024-05" db="EMBL/GenBank/DDBJ databases">
        <title>Isolation and characterization of Sporomusa carbonis sp. nov., a carboxydotrophic hydrogenogen in the genus of Sporomusa isolated from a charcoal burning pile.</title>
        <authorList>
            <person name="Boeer T."/>
            <person name="Rosenbaum F."/>
            <person name="Eysell L."/>
            <person name="Mueller V."/>
            <person name="Daniel R."/>
            <person name="Poehlein A."/>
        </authorList>
    </citation>
    <scope>NUCLEOTIDE SEQUENCE [LARGE SCALE GENOMIC DNA]</scope>
    <source>
        <strain evidence="1">DSM 10669</strain>
    </source>
</reference>